<gene>
    <name evidence="1" type="ORF">HMPREF9454_00570</name>
</gene>
<sequence>MNNVISLIDPREALEKAKKDMELLTLVLENTLDENARLKEIITDNKKTELITAKEAKEIYGLSEYQIRELGKQGIIGEVPFGGSKKFIVDDIEAYINSFRKTAKAI</sequence>
<dbReference type="Proteomes" id="UP000005963">
    <property type="component" value="Unassembled WGS sequence"/>
</dbReference>
<dbReference type="GeneID" id="62778725"/>
<reference evidence="1 2" key="1">
    <citation type="submission" date="2012-01" db="EMBL/GenBank/DDBJ databases">
        <title>The Genome Sequence of Megamonas funiformis YIT 11815.</title>
        <authorList>
            <consortium name="The Broad Institute Genome Sequencing Platform"/>
            <person name="Earl A."/>
            <person name="Ward D."/>
            <person name="Feldgarden M."/>
            <person name="Gevers D."/>
            <person name="Morotomi M."/>
            <person name="Young S.K."/>
            <person name="Zeng Q."/>
            <person name="Gargeya S."/>
            <person name="Fitzgerald M."/>
            <person name="Haas B."/>
            <person name="Abouelleil A."/>
            <person name="Alvarado L."/>
            <person name="Arachchi H.M."/>
            <person name="Berlin A."/>
            <person name="Chapman S.B."/>
            <person name="Gearin G."/>
            <person name="Goldberg J."/>
            <person name="Griggs A."/>
            <person name="Gujja S."/>
            <person name="Hansen M."/>
            <person name="Heiman D."/>
            <person name="Howarth C."/>
            <person name="Larimer J."/>
            <person name="Lui A."/>
            <person name="MacDonald P.J.P."/>
            <person name="McCowen C."/>
            <person name="Montmayeur A."/>
            <person name="Murphy C."/>
            <person name="Neiman D."/>
            <person name="Pearson M."/>
            <person name="Priest M."/>
            <person name="Roberts A."/>
            <person name="Saif S."/>
            <person name="Shea T."/>
            <person name="Sisk P."/>
            <person name="Stolte C."/>
            <person name="Sykes S."/>
            <person name="Wortman J."/>
            <person name="Nusbaum C."/>
            <person name="Birren B."/>
        </authorList>
    </citation>
    <scope>NUCLEOTIDE SEQUENCE [LARGE SCALE GENOMIC DNA]</scope>
    <source>
        <strain evidence="1 2">YIT 11815</strain>
    </source>
</reference>
<keyword evidence="2" id="KW-1185">Reference proteome</keyword>
<name>A0ABN0EKL3_9FIRM</name>
<evidence type="ECO:0008006" key="3">
    <source>
        <dbReference type="Google" id="ProtNLM"/>
    </source>
</evidence>
<organism evidence="1 2">
    <name type="scientific">Megamonas funiformis YIT 11815</name>
    <dbReference type="NCBI Taxonomy" id="742816"/>
    <lineage>
        <taxon>Bacteria</taxon>
        <taxon>Bacillati</taxon>
        <taxon>Bacillota</taxon>
        <taxon>Negativicutes</taxon>
        <taxon>Selenomonadales</taxon>
        <taxon>Selenomonadaceae</taxon>
        <taxon>Megamonas</taxon>
    </lineage>
</organism>
<protein>
    <recommendedName>
        <fullName evidence="3">Excisionase family DNA binding domain-containing protein</fullName>
    </recommendedName>
</protein>
<comment type="caution">
    <text evidence="1">The sequence shown here is derived from an EMBL/GenBank/DDBJ whole genome shotgun (WGS) entry which is preliminary data.</text>
</comment>
<proteinExistence type="predicted"/>
<evidence type="ECO:0000313" key="2">
    <source>
        <dbReference type="Proteomes" id="UP000005963"/>
    </source>
</evidence>
<evidence type="ECO:0000313" key="1">
    <source>
        <dbReference type="EMBL" id="EHR38765.1"/>
    </source>
</evidence>
<dbReference type="EMBL" id="ADMB01000024">
    <property type="protein sequence ID" value="EHR38765.1"/>
    <property type="molecule type" value="Genomic_DNA"/>
</dbReference>
<dbReference type="RefSeq" id="WP_008537792.1">
    <property type="nucleotide sequence ID" value="NZ_JH601090.1"/>
</dbReference>
<accession>A0ABN0EKL3</accession>